<dbReference type="eggNOG" id="arCOG01141">
    <property type="taxonomic scope" value="Archaea"/>
</dbReference>
<dbReference type="InterPro" id="IPR000979">
    <property type="entry name" value="Phosphodiesterase_MJ0936/Vps29"/>
</dbReference>
<feature type="region of interest" description="Disordered" evidence="2">
    <location>
        <begin position="174"/>
        <end position="200"/>
    </location>
</feature>
<organism evidence="4 5">
    <name type="scientific">Natrinema limicola JCM 13563</name>
    <dbReference type="NCBI Taxonomy" id="1230457"/>
    <lineage>
        <taxon>Archaea</taxon>
        <taxon>Methanobacteriati</taxon>
        <taxon>Methanobacteriota</taxon>
        <taxon>Stenosarchaea group</taxon>
        <taxon>Halobacteria</taxon>
        <taxon>Halobacteriales</taxon>
        <taxon>Natrialbaceae</taxon>
        <taxon>Natrinema</taxon>
    </lineage>
</organism>
<dbReference type="EC" id="3.1.4.-" evidence="1"/>
<dbReference type="NCBIfam" id="TIGR00040">
    <property type="entry name" value="yfcE"/>
    <property type="match status" value="1"/>
</dbReference>
<dbReference type="SUPFAM" id="SSF56300">
    <property type="entry name" value="Metallo-dependent phosphatases"/>
    <property type="match status" value="1"/>
</dbReference>
<feature type="domain" description="Calcineurin-like phosphoesterase" evidence="3">
    <location>
        <begin position="31"/>
        <end position="173"/>
    </location>
</feature>
<comment type="caution">
    <text evidence="4">The sequence shown here is derived from an EMBL/GenBank/DDBJ whole genome shotgun (WGS) entry which is preliminary data.</text>
</comment>
<dbReference type="STRING" id="1230457.C476_13473"/>
<dbReference type="Pfam" id="PF12850">
    <property type="entry name" value="Metallophos_2"/>
    <property type="match status" value="1"/>
</dbReference>
<evidence type="ECO:0000313" key="4">
    <source>
        <dbReference type="EMBL" id="ELZ18712.1"/>
    </source>
</evidence>
<dbReference type="InterPro" id="IPR029052">
    <property type="entry name" value="Metallo-depent_PP-like"/>
</dbReference>
<dbReference type="CDD" id="cd00841">
    <property type="entry name" value="MPP_YfcE"/>
    <property type="match status" value="1"/>
</dbReference>
<comment type="cofactor">
    <cofactor evidence="1">
        <name>a divalent metal cation</name>
        <dbReference type="ChEBI" id="CHEBI:60240"/>
    </cofactor>
</comment>
<dbReference type="PANTHER" id="PTHR11124">
    <property type="entry name" value="VACUOLAR SORTING PROTEIN VPS29"/>
    <property type="match status" value="1"/>
</dbReference>
<keyword evidence="5" id="KW-1185">Reference proteome</keyword>
<gene>
    <name evidence="4" type="ORF">C476_13473</name>
</gene>
<sequence>MAKTALHHPAANSSDRIRKEPVTAEPTATMIAIFSDTHSRQGHELEGEALTAAREADTVVHAGDFTSEAALEAFQEECDRLFAVHGNADSAAVRERLPTARVVEAGGVRIAVTHRQDGGETGLAMFGRSRGADLVVFGHSHRPTVVETDDVTLLNPGSHADPRGNRPGFAVLEDGDGGGFDGTVRQPDGTPIESFEVRPA</sequence>
<accession>M0C8M6</accession>
<evidence type="ECO:0000256" key="2">
    <source>
        <dbReference type="SAM" id="MobiDB-lite"/>
    </source>
</evidence>
<comment type="similarity">
    <text evidence="1">Belongs to the metallophosphoesterase superfamily. YfcE family.</text>
</comment>
<dbReference type="InterPro" id="IPR041802">
    <property type="entry name" value="MPP_YfcE"/>
</dbReference>
<dbReference type="InterPro" id="IPR024654">
    <property type="entry name" value="Calcineurin-like_PHP_lpxH"/>
</dbReference>
<proteinExistence type="inferred from homology"/>
<dbReference type="PATRIC" id="fig|1230457.4.peg.2708"/>
<dbReference type="Proteomes" id="UP000011615">
    <property type="component" value="Unassembled WGS sequence"/>
</dbReference>
<dbReference type="GO" id="GO:0016787">
    <property type="term" value="F:hydrolase activity"/>
    <property type="evidence" value="ECO:0007669"/>
    <property type="project" value="UniProtKB-UniRule"/>
</dbReference>
<protein>
    <recommendedName>
        <fullName evidence="1">Phosphoesterase</fullName>
        <ecNumber evidence="1">3.1.4.-</ecNumber>
    </recommendedName>
</protein>
<reference evidence="4 5" key="1">
    <citation type="journal article" date="2014" name="PLoS Genet.">
        <title>Phylogenetically driven sequencing of extremely halophilic archaea reveals strategies for static and dynamic osmo-response.</title>
        <authorList>
            <person name="Becker E.A."/>
            <person name="Seitzer P.M."/>
            <person name="Tritt A."/>
            <person name="Larsen D."/>
            <person name="Krusor M."/>
            <person name="Yao A.I."/>
            <person name="Wu D."/>
            <person name="Madern D."/>
            <person name="Eisen J.A."/>
            <person name="Darling A.E."/>
            <person name="Facciotti M.T."/>
        </authorList>
    </citation>
    <scope>NUCLEOTIDE SEQUENCE [LARGE SCALE GENOMIC DNA]</scope>
    <source>
        <strain evidence="4 5">JCM 13563</strain>
    </source>
</reference>
<dbReference type="EMBL" id="AOIT01000052">
    <property type="protein sequence ID" value="ELZ18712.1"/>
    <property type="molecule type" value="Genomic_DNA"/>
</dbReference>
<evidence type="ECO:0000256" key="1">
    <source>
        <dbReference type="RuleBase" id="RU362039"/>
    </source>
</evidence>
<evidence type="ECO:0000259" key="3">
    <source>
        <dbReference type="Pfam" id="PF12850"/>
    </source>
</evidence>
<dbReference type="Gene3D" id="3.60.21.10">
    <property type="match status" value="1"/>
</dbReference>
<keyword evidence="1" id="KW-0479">Metal-binding</keyword>
<evidence type="ECO:0000313" key="5">
    <source>
        <dbReference type="Proteomes" id="UP000011615"/>
    </source>
</evidence>
<feature type="region of interest" description="Disordered" evidence="2">
    <location>
        <begin position="1"/>
        <end position="22"/>
    </location>
</feature>
<name>M0C8M6_9EURY</name>
<dbReference type="AlphaFoldDB" id="M0C8M6"/>
<dbReference type="GO" id="GO:0046872">
    <property type="term" value="F:metal ion binding"/>
    <property type="evidence" value="ECO:0007669"/>
    <property type="project" value="UniProtKB-KW"/>
</dbReference>